<keyword evidence="3 6" id="KW-0238">DNA-binding</keyword>
<dbReference type="SMART" id="SM00398">
    <property type="entry name" value="HMG"/>
    <property type="match status" value="1"/>
</dbReference>
<dbReference type="InterPro" id="IPR022151">
    <property type="entry name" value="Sox_N"/>
</dbReference>
<evidence type="ECO:0000256" key="3">
    <source>
        <dbReference type="ARBA" id="ARBA00023125"/>
    </source>
</evidence>
<dbReference type="FunFam" id="1.10.30.10:FF:000004">
    <property type="entry name" value="Transcription factor SOX-10"/>
    <property type="match status" value="1"/>
</dbReference>
<feature type="compositionally biased region" description="Basic residues" evidence="7">
    <location>
        <begin position="200"/>
        <end position="225"/>
    </location>
</feature>
<feature type="compositionally biased region" description="Low complexity" evidence="7">
    <location>
        <begin position="148"/>
        <end position="165"/>
    </location>
</feature>
<reference evidence="9 10" key="1">
    <citation type="submission" date="2021-06" db="EMBL/GenBank/DDBJ databases">
        <title>Caerostris extrusa draft genome.</title>
        <authorList>
            <person name="Kono N."/>
            <person name="Arakawa K."/>
        </authorList>
    </citation>
    <scope>NUCLEOTIDE SEQUENCE [LARGE SCALE GENOMIC DNA]</scope>
</reference>
<evidence type="ECO:0000256" key="7">
    <source>
        <dbReference type="SAM" id="MobiDB-lite"/>
    </source>
</evidence>
<dbReference type="Gene3D" id="1.10.30.10">
    <property type="entry name" value="High mobility group box domain"/>
    <property type="match status" value="1"/>
</dbReference>
<evidence type="ECO:0000256" key="5">
    <source>
        <dbReference type="ARBA" id="ARBA00023242"/>
    </source>
</evidence>
<evidence type="ECO:0000259" key="8">
    <source>
        <dbReference type="PROSITE" id="PS50118"/>
    </source>
</evidence>
<evidence type="ECO:0000313" key="9">
    <source>
        <dbReference type="EMBL" id="GIY25645.1"/>
    </source>
</evidence>
<evidence type="ECO:0000256" key="6">
    <source>
        <dbReference type="PROSITE-ProRule" id="PRU00267"/>
    </source>
</evidence>
<dbReference type="Pfam" id="PF12444">
    <property type="entry name" value="Sox_N"/>
    <property type="match status" value="1"/>
</dbReference>
<dbReference type="PANTHER" id="PTHR45803:SF5">
    <property type="entry name" value="SOX100B"/>
    <property type="match status" value="1"/>
</dbReference>
<evidence type="ECO:0000256" key="2">
    <source>
        <dbReference type="ARBA" id="ARBA00023015"/>
    </source>
</evidence>
<dbReference type="CDD" id="cd22031">
    <property type="entry name" value="HMG-box_SoxE"/>
    <property type="match status" value="1"/>
</dbReference>
<feature type="compositionally biased region" description="Pro residues" evidence="7">
    <location>
        <begin position="170"/>
        <end position="179"/>
    </location>
</feature>
<evidence type="ECO:0000256" key="1">
    <source>
        <dbReference type="ARBA" id="ARBA00004123"/>
    </source>
</evidence>
<dbReference type="PANTHER" id="PTHR45803">
    <property type="entry name" value="SOX100B"/>
    <property type="match status" value="1"/>
</dbReference>
<keyword evidence="5 6" id="KW-0539">Nucleus</keyword>
<dbReference type="GO" id="GO:0000978">
    <property type="term" value="F:RNA polymerase II cis-regulatory region sequence-specific DNA binding"/>
    <property type="evidence" value="ECO:0007669"/>
    <property type="project" value="TreeGrafter"/>
</dbReference>
<dbReference type="EMBL" id="BPLR01008565">
    <property type="protein sequence ID" value="GIY25645.1"/>
    <property type="molecule type" value="Genomic_DNA"/>
</dbReference>
<dbReference type="PROSITE" id="PS50118">
    <property type="entry name" value="HMG_BOX_2"/>
    <property type="match status" value="1"/>
</dbReference>
<dbReference type="Proteomes" id="UP001054945">
    <property type="component" value="Unassembled WGS sequence"/>
</dbReference>
<dbReference type="InterPro" id="IPR050917">
    <property type="entry name" value="SOX_TF"/>
</dbReference>
<keyword evidence="10" id="KW-1185">Reference proteome</keyword>
<sequence length="268" mass="30060">MESESGAYPASIRAAVSRVLQGYDWSVVPAPVRNGMGGAASGDRRKPYVKRPMNAFMVWAQAARRKLADQYPHLHNAELSKTLGKLWRLLNEEDKRPFIEEAERLRLIHKREHPDYKYQPRRKKATKSGNEKPPQPAGQANTTIVFRSLKYSDSSDSGSVKLESGTGNPSSPPTPPSSPPLQTLTPHQQKAQNRYEYLRTSHRLQLRGRGPTHPRSHGQSRRVRARPVPAAHRQPEAVHGAHAPAHGRLRGTLPGEHGLIRGQRKPRR</sequence>
<gene>
    <name evidence="9" type="primary">SOX8</name>
    <name evidence="9" type="ORF">CEXT_536881</name>
</gene>
<accession>A0AAV4RW32</accession>
<evidence type="ECO:0000313" key="10">
    <source>
        <dbReference type="Proteomes" id="UP001054945"/>
    </source>
</evidence>
<dbReference type="SUPFAM" id="SSF47095">
    <property type="entry name" value="HMG-box"/>
    <property type="match status" value="1"/>
</dbReference>
<keyword evidence="2" id="KW-0805">Transcription regulation</keyword>
<protein>
    <submittedName>
        <fullName evidence="9">Transcription factor SOX-8</fullName>
    </submittedName>
</protein>
<organism evidence="9 10">
    <name type="scientific">Caerostris extrusa</name>
    <name type="common">Bark spider</name>
    <name type="synonym">Caerostris bankana</name>
    <dbReference type="NCBI Taxonomy" id="172846"/>
    <lineage>
        <taxon>Eukaryota</taxon>
        <taxon>Metazoa</taxon>
        <taxon>Ecdysozoa</taxon>
        <taxon>Arthropoda</taxon>
        <taxon>Chelicerata</taxon>
        <taxon>Arachnida</taxon>
        <taxon>Araneae</taxon>
        <taxon>Araneomorphae</taxon>
        <taxon>Entelegynae</taxon>
        <taxon>Araneoidea</taxon>
        <taxon>Araneidae</taxon>
        <taxon>Caerostris</taxon>
    </lineage>
</organism>
<dbReference type="AlphaFoldDB" id="A0AAV4RW32"/>
<name>A0AAV4RW32_CAEEX</name>
<feature type="domain" description="HMG box" evidence="8">
    <location>
        <begin position="49"/>
        <end position="117"/>
    </location>
</feature>
<keyword evidence="4" id="KW-0804">Transcription</keyword>
<dbReference type="InterPro" id="IPR009071">
    <property type="entry name" value="HMG_box_dom"/>
</dbReference>
<dbReference type="InterPro" id="IPR036910">
    <property type="entry name" value="HMG_box_dom_sf"/>
</dbReference>
<dbReference type="GO" id="GO:0005634">
    <property type="term" value="C:nucleus"/>
    <property type="evidence" value="ECO:0007669"/>
    <property type="project" value="UniProtKB-SubCell"/>
</dbReference>
<dbReference type="Pfam" id="PF00505">
    <property type="entry name" value="HMG_box"/>
    <property type="match status" value="1"/>
</dbReference>
<feature type="region of interest" description="Disordered" evidence="7">
    <location>
        <begin position="111"/>
        <end position="268"/>
    </location>
</feature>
<dbReference type="GO" id="GO:0000981">
    <property type="term" value="F:DNA-binding transcription factor activity, RNA polymerase II-specific"/>
    <property type="evidence" value="ECO:0007669"/>
    <property type="project" value="TreeGrafter"/>
</dbReference>
<comment type="subcellular location">
    <subcellularLocation>
        <location evidence="1">Nucleus</location>
    </subcellularLocation>
</comment>
<feature type="DNA-binding region" description="HMG box" evidence="6">
    <location>
        <begin position="49"/>
        <end position="117"/>
    </location>
</feature>
<proteinExistence type="predicted"/>
<comment type="caution">
    <text evidence="9">The sequence shown here is derived from an EMBL/GenBank/DDBJ whole genome shotgun (WGS) entry which is preliminary data.</text>
</comment>
<evidence type="ECO:0000256" key="4">
    <source>
        <dbReference type="ARBA" id="ARBA00023163"/>
    </source>
</evidence>